<feature type="compositionally biased region" description="Basic and acidic residues" evidence="1">
    <location>
        <begin position="16"/>
        <end position="25"/>
    </location>
</feature>
<dbReference type="KEGG" id="bpg:Bathy10g04250"/>
<proteinExistence type="predicted"/>
<dbReference type="Gene3D" id="2.40.10.10">
    <property type="entry name" value="Trypsin-like serine proteases"/>
    <property type="match status" value="2"/>
</dbReference>
<dbReference type="InterPro" id="IPR009003">
    <property type="entry name" value="Peptidase_S1_PA"/>
</dbReference>
<protein>
    <submittedName>
        <fullName evidence="2">Uncharacterized protein</fullName>
    </submittedName>
</protein>
<dbReference type="EMBL" id="FO082269">
    <property type="protein sequence ID" value="CCO18180.1"/>
    <property type="molecule type" value="Genomic_DNA"/>
</dbReference>
<dbReference type="SUPFAM" id="SSF50494">
    <property type="entry name" value="Trypsin-like serine proteases"/>
    <property type="match status" value="1"/>
</dbReference>
<reference evidence="2 3" key="1">
    <citation type="submission" date="2011-10" db="EMBL/GenBank/DDBJ databases">
        <authorList>
            <person name="Genoscope - CEA"/>
        </authorList>
    </citation>
    <scope>NUCLEOTIDE SEQUENCE [LARGE SCALE GENOMIC DNA]</scope>
    <source>
        <strain evidence="2 3">RCC 1105</strain>
    </source>
</reference>
<dbReference type="RefSeq" id="XP_007510647.1">
    <property type="nucleotide sequence ID" value="XM_007510585.1"/>
</dbReference>
<name>K8F070_9CHLO</name>
<dbReference type="OrthoDB" id="4217619at2759"/>
<dbReference type="InterPro" id="IPR043504">
    <property type="entry name" value="Peptidase_S1_PA_chymotrypsin"/>
</dbReference>
<feature type="region of interest" description="Disordered" evidence="1">
    <location>
        <begin position="1"/>
        <end position="25"/>
    </location>
</feature>
<keyword evidence="3" id="KW-1185">Reference proteome</keyword>
<dbReference type="GeneID" id="19013501"/>
<gene>
    <name evidence="2" type="ordered locus">Bathy10g04250</name>
</gene>
<accession>K8F070</accession>
<dbReference type="AlphaFoldDB" id="K8F070"/>
<evidence type="ECO:0000256" key="1">
    <source>
        <dbReference type="SAM" id="MobiDB-lite"/>
    </source>
</evidence>
<dbReference type="Pfam" id="PF13365">
    <property type="entry name" value="Trypsin_2"/>
    <property type="match status" value="1"/>
</dbReference>
<evidence type="ECO:0000313" key="2">
    <source>
        <dbReference type="EMBL" id="CCO18180.1"/>
    </source>
</evidence>
<sequence length="338" mass="37750">MSSLQKDDYDDEEDEGERREKQKEEKIVLESSIRLMMIKMMMMMKTMTTMMKGDDDRSQSSSRIEKSSVCKIRYRTSSKTPAIVSRFLSSRHGSGVLLSTEKYATANEIDAFNREDFFVLTAAHVASMAGTRRDGLECVFPSDFKKEKAVSVQAEIFSVHERLDLALLRVVSSPSSVSSVSSLLSSRGLELPQKRNEKMKETQRVRAFGYPMAYANPFFSLVGDSEQSNGEIIGYSEDCTHIAHTSTVSSGCSGGPLLDDDGYVLGVHSFGDKFYGGEADVAACCFEMDLIDMLNKPAQSPSDWDTSTINEKIMKSSLKAMREIFPDIPEKEAKKWIL</sequence>
<evidence type="ECO:0000313" key="3">
    <source>
        <dbReference type="Proteomes" id="UP000198341"/>
    </source>
</evidence>
<organism evidence="2 3">
    <name type="scientific">Bathycoccus prasinos</name>
    <dbReference type="NCBI Taxonomy" id="41875"/>
    <lineage>
        <taxon>Eukaryota</taxon>
        <taxon>Viridiplantae</taxon>
        <taxon>Chlorophyta</taxon>
        <taxon>Mamiellophyceae</taxon>
        <taxon>Mamiellales</taxon>
        <taxon>Bathycoccaceae</taxon>
        <taxon>Bathycoccus</taxon>
    </lineage>
</organism>
<dbReference type="Proteomes" id="UP000198341">
    <property type="component" value="Chromosome 10"/>
</dbReference>